<organism evidence="1 2">
    <name type="scientific">Salix dunnii</name>
    <dbReference type="NCBI Taxonomy" id="1413687"/>
    <lineage>
        <taxon>Eukaryota</taxon>
        <taxon>Viridiplantae</taxon>
        <taxon>Streptophyta</taxon>
        <taxon>Embryophyta</taxon>
        <taxon>Tracheophyta</taxon>
        <taxon>Spermatophyta</taxon>
        <taxon>Magnoliopsida</taxon>
        <taxon>eudicotyledons</taxon>
        <taxon>Gunneridae</taxon>
        <taxon>Pentapetalae</taxon>
        <taxon>rosids</taxon>
        <taxon>fabids</taxon>
        <taxon>Malpighiales</taxon>
        <taxon>Salicaceae</taxon>
        <taxon>Saliceae</taxon>
        <taxon>Salix</taxon>
    </lineage>
</organism>
<name>A0A835K432_9ROSI</name>
<proteinExistence type="predicted"/>
<accession>A0A835K432</accession>
<dbReference type="EMBL" id="JADGMS010000006">
    <property type="protein sequence ID" value="KAF9680503.1"/>
    <property type="molecule type" value="Genomic_DNA"/>
</dbReference>
<reference evidence="1 2" key="1">
    <citation type="submission" date="2020-10" db="EMBL/GenBank/DDBJ databases">
        <title>Plant Genome Project.</title>
        <authorList>
            <person name="Zhang R.-G."/>
        </authorList>
    </citation>
    <scope>NUCLEOTIDE SEQUENCE [LARGE SCALE GENOMIC DNA]</scope>
    <source>
        <strain evidence="1">FAFU-HL-1</strain>
        <tissue evidence="1">Leaf</tissue>
    </source>
</reference>
<keyword evidence="2" id="KW-1185">Reference proteome</keyword>
<evidence type="ECO:0000313" key="1">
    <source>
        <dbReference type="EMBL" id="KAF9680503.1"/>
    </source>
</evidence>
<comment type="caution">
    <text evidence="1">The sequence shown here is derived from an EMBL/GenBank/DDBJ whole genome shotgun (WGS) entry which is preliminary data.</text>
</comment>
<sequence length="90" mass="10092">MKLIDDPAVRDNLLINETSPCCSINKISTLHQSFLRTRLTALDVCEWNLGVVMVLELLNQLDGFESSNKIKILVGWGLLPCLNRVNKAKP</sequence>
<protein>
    <submittedName>
        <fullName evidence="1">Uncharacterized protein</fullName>
    </submittedName>
</protein>
<gene>
    <name evidence="1" type="ORF">SADUNF_Sadunf06G0128000</name>
</gene>
<evidence type="ECO:0000313" key="2">
    <source>
        <dbReference type="Proteomes" id="UP000657918"/>
    </source>
</evidence>
<dbReference type="AlphaFoldDB" id="A0A835K432"/>
<dbReference type="Proteomes" id="UP000657918">
    <property type="component" value="Unassembled WGS sequence"/>
</dbReference>